<dbReference type="SUPFAM" id="SSF50630">
    <property type="entry name" value="Acid proteases"/>
    <property type="match status" value="1"/>
</dbReference>
<organism evidence="5 6">
    <name type="scientific">Ampelomyces quisqualis</name>
    <name type="common">Powdery mildew agent</name>
    <dbReference type="NCBI Taxonomy" id="50730"/>
    <lineage>
        <taxon>Eukaryota</taxon>
        <taxon>Fungi</taxon>
        <taxon>Dikarya</taxon>
        <taxon>Ascomycota</taxon>
        <taxon>Pezizomycotina</taxon>
        <taxon>Dothideomycetes</taxon>
        <taxon>Pleosporomycetidae</taxon>
        <taxon>Pleosporales</taxon>
        <taxon>Pleosporineae</taxon>
        <taxon>Phaeosphaeriaceae</taxon>
        <taxon>Ampelomyces</taxon>
    </lineage>
</organism>
<dbReference type="AlphaFoldDB" id="A0A6A5QBH7"/>
<reference evidence="5" key="1">
    <citation type="journal article" date="2020" name="Stud. Mycol.">
        <title>101 Dothideomycetes genomes: a test case for predicting lifestyles and emergence of pathogens.</title>
        <authorList>
            <person name="Haridas S."/>
            <person name="Albert R."/>
            <person name="Binder M."/>
            <person name="Bloem J."/>
            <person name="Labutti K."/>
            <person name="Salamov A."/>
            <person name="Andreopoulos B."/>
            <person name="Baker S."/>
            <person name="Barry K."/>
            <person name="Bills G."/>
            <person name="Bluhm B."/>
            <person name="Cannon C."/>
            <person name="Castanera R."/>
            <person name="Culley D."/>
            <person name="Daum C."/>
            <person name="Ezra D."/>
            <person name="Gonzalez J."/>
            <person name="Henrissat B."/>
            <person name="Kuo A."/>
            <person name="Liang C."/>
            <person name="Lipzen A."/>
            <person name="Lutzoni F."/>
            <person name="Magnuson J."/>
            <person name="Mondo S."/>
            <person name="Nolan M."/>
            <person name="Ohm R."/>
            <person name="Pangilinan J."/>
            <person name="Park H.-J."/>
            <person name="Ramirez L."/>
            <person name="Alfaro M."/>
            <person name="Sun H."/>
            <person name="Tritt A."/>
            <person name="Yoshinaga Y."/>
            <person name="Zwiers L.-H."/>
            <person name="Turgeon B."/>
            <person name="Goodwin S."/>
            <person name="Spatafora J."/>
            <person name="Crous P."/>
            <person name="Grigoriev I."/>
        </authorList>
    </citation>
    <scope>NUCLEOTIDE SEQUENCE</scope>
    <source>
        <strain evidence="5">HMLAC05119</strain>
    </source>
</reference>
<dbReference type="Proteomes" id="UP000800096">
    <property type="component" value="Unassembled WGS sequence"/>
</dbReference>
<dbReference type="Pfam" id="PF00026">
    <property type="entry name" value="Asp"/>
    <property type="match status" value="1"/>
</dbReference>
<feature type="signal peptide" evidence="3">
    <location>
        <begin position="1"/>
        <end position="23"/>
    </location>
</feature>
<keyword evidence="6" id="KW-1185">Reference proteome</keyword>
<dbReference type="InterPro" id="IPR021109">
    <property type="entry name" value="Peptidase_aspartic_dom_sf"/>
</dbReference>
<evidence type="ECO:0000256" key="3">
    <source>
        <dbReference type="SAM" id="SignalP"/>
    </source>
</evidence>
<feature type="domain" description="Peptidase A1" evidence="4">
    <location>
        <begin position="71"/>
        <end position="410"/>
    </location>
</feature>
<name>A0A6A5QBH7_AMPQU</name>
<feature type="chain" id="PRO_5025602909" evidence="3">
    <location>
        <begin position="24"/>
        <end position="441"/>
    </location>
</feature>
<keyword evidence="3" id="KW-0732">Signal</keyword>
<feature type="compositionally biased region" description="Basic and acidic residues" evidence="2">
    <location>
        <begin position="424"/>
        <end position="434"/>
    </location>
</feature>
<dbReference type="GO" id="GO:0000324">
    <property type="term" value="C:fungal-type vacuole"/>
    <property type="evidence" value="ECO:0007669"/>
    <property type="project" value="TreeGrafter"/>
</dbReference>
<evidence type="ECO:0000259" key="4">
    <source>
        <dbReference type="PROSITE" id="PS51767"/>
    </source>
</evidence>
<comment type="similarity">
    <text evidence="1">Belongs to the peptidase A1 family.</text>
</comment>
<dbReference type="InterPro" id="IPR001461">
    <property type="entry name" value="Aspartic_peptidase_A1"/>
</dbReference>
<dbReference type="GO" id="GO:0006508">
    <property type="term" value="P:proteolysis"/>
    <property type="evidence" value="ECO:0007669"/>
    <property type="project" value="InterPro"/>
</dbReference>
<dbReference type="OrthoDB" id="15189at2759"/>
<dbReference type="PROSITE" id="PS51767">
    <property type="entry name" value="PEPTIDASE_A1"/>
    <property type="match status" value="1"/>
</dbReference>
<dbReference type="PANTHER" id="PTHR47966">
    <property type="entry name" value="BETA-SITE APP-CLEAVING ENZYME, ISOFORM A-RELATED"/>
    <property type="match status" value="1"/>
</dbReference>
<evidence type="ECO:0000256" key="2">
    <source>
        <dbReference type="SAM" id="MobiDB-lite"/>
    </source>
</evidence>
<evidence type="ECO:0000313" key="5">
    <source>
        <dbReference type="EMBL" id="KAF1911854.1"/>
    </source>
</evidence>
<gene>
    <name evidence="5" type="ORF">BDU57DRAFT_89043</name>
</gene>
<dbReference type="EMBL" id="ML979142">
    <property type="protein sequence ID" value="KAF1911854.1"/>
    <property type="molecule type" value="Genomic_DNA"/>
</dbReference>
<evidence type="ECO:0000256" key="1">
    <source>
        <dbReference type="ARBA" id="ARBA00007447"/>
    </source>
</evidence>
<protein>
    <submittedName>
        <fullName evidence="5">Aspartic peptidase domain-containing protein</fullName>
    </submittedName>
</protein>
<accession>A0A6A5QBH7</accession>
<dbReference type="PANTHER" id="PTHR47966:SF47">
    <property type="entry name" value="ENDOPEPTIDASE, PUTATIVE (AFU_ORTHOLOGUE AFUA_3G01220)-RELATED"/>
    <property type="match status" value="1"/>
</dbReference>
<dbReference type="Gene3D" id="2.40.70.10">
    <property type="entry name" value="Acid Proteases"/>
    <property type="match status" value="2"/>
</dbReference>
<feature type="region of interest" description="Disordered" evidence="2">
    <location>
        <begin position="410"/>
        <end position="441"/>
    </location>
</feature>
<dbReference type="InterPro" id="IPR033121">
    <property type="entry name" value="PEPTIDASE_A1"/>
</dbReference>
<evidence type="ECO:0000313" key="6">
    <source>
        <dbReference type="Proteomes" id="UP000800096"/>
    </source>
</evidence>
<proteinExistence type="inferred from homology"/>
<sequence length="441" mass="49397">MFKSDLIVLFFAFSLCSRHFVAATNSSTVAPVDITDNVLEPIVHKRTPRSWYPRLAPSQHLLFSNHQNQPYVAHVSVAGQLVPLAVKTSAQITWVALSAFTCLDRNNHPQLQTACRLKCLFEPTELQTFLSKRKKSERYYFDDQFIEGKSVPTELHLRGWDEKIPFFKFTPEIVLAEKGFWKGDGLSNGVLGLAVPSLPDPSSVIHTIFEEKPFDKYLVFSLALFRYNPKTPNLAGVLAFGGIPDIPTDKPWIAQHILHRPGSKAPCIEVDDFRIIPSGLDPETRSFVNPNGPWVMAIISGTPKITVPAVILKELLLQFYPVAKYDAKNNLYYVYCDAKSPSFGISMKGRSFYVFKENLLTPAPEYGEGMCTLQLQSASDDKLVLGDPWLRSVVTVFDYNRAGRGQMGEDGKIRIAGQLPSGADEPKGPTEDRKLRSRQTM</sequence>
<dbReference type="GO" id="GO:0004190">
    <property type="term" value="F:aspartic-type endopeptidase activity"/>
    <property type="evidence" value="ECO:0007669"/>
    <property type="project" value="InterPro"/>
</dbReference>